<protein>
    <submittedName>
        <fullName evidence="2">Uma2 family endonuclease</fullName>
    </submittedName>
</protein>
<dbReference type="SUPFAM" id="SSF52980">
    <property type="entry name" value="Restriction endonuclease-like"/>
    <property type="match status" value="1"/>
</dbReference>
<dbReference type="GO" id="GO:0004519">
    <property type="term" value="F:endonuclease activity"/>
    <property type="evidence" value="ECO:0007669"/>
    <property type="project" value="UniProtKB-KW"/>
</dbReference>
<evidence type="ECO:0000313" key="2">
    <source>
        <dbReference type="EMBL" id="NEX23823.1"/>
    </source>
</evidence>
<dbReference type="InterPro" id="IPR012296">
    <property type="entry name" value="Nuclease_put_TT1808"/>
</dbReference>
<organism evidence="2 3">
    <name type="scientific">Thiorhodococcus mannitoliphagus</name>
    <dbReference type="NCBI Taxonomy" id="329406"/>
    <lineage>
        <taxon>Bacteria</taxon>
        <taxon>Pseudomonadati</taxon>
        <taxon>Pseudomonadota</taxon>
        <taxon>Gammaproteobacteria</taxon>
        <taxon>Chromatiales</taxon>
        <taxon>Chromatiaceae</taxon>
        <taxon>Thiorhodococcus</taxon>
    </lineage>
</organism>
<gene>
    <name evidence="2" type="ORF">G3480_26800</name>
</gene>
<comment type="caution">
    <text evidence="2">The sequence shown here is derived from an EMBL/GenBank/DDBJ whole genome shotgun (WGS) entry which is preliminary data.</text>
</comment>
<feature type="domain" description="Putative restriction endonuclease" evidence="1">
    <location>
        <begin position="22"/>
        <end position="173"/>
    </location>
</feature>
<dbReference type="InterPro" id="IPR008538">
    <property type="entry name" value="Uma2"/>
</dbReference>
<dbReference type="AlphaFoldDB" id="A0A6P1E425"/>
<reference evidence="3" key="1">
    <citation type="journal article" date="2020" name="Microbiol. Resour. Announc.">
        <title>Draft Genome Sequences of Thiorhodococcus mannitoliphagus and Thiorhodococcus minor, Purple Sulfur Photosynthetic Bacteria in the Gammaproteobacterial Family Chromatiaceae.</title>
        <authorList>
            <person name="Aviles F.A."/>
            <person name="Meyer T.E."/>
            <person name="Kyndt J.A."/>
        </authorList>
    </citation>
    <scope>NUCLEOTIDE SEQUENCE [LARGE SCALE GENOMIC DNA]</scope>
    <source>
        <strain evidence="3">DSM 18266</strain>
    </source>
</reference>
<name>A0A6P1E425_9GAMM</name>
<keyword evidence="2" id="KW-0540">Nuclease</keyword>
<keyword evidence="2" id="KW-0255">Endonuclease</keyword>
<dbReference type="Pfam" id="PF05685">
    <property type="entry name" value="Uma2"/>
    <property type="match status" value="1"/>
</dbReference>
<proteinExistence type="predicted"/>
<dbReference type="PANTHER" id="PTHR36558:SF1">
    <property type="entry name" value="RESTRICTION ENDONUCLEASE DOMAIN-CONTAINING PROTEIN-RELATED"/>
    <property type="match status" value="1"/>
</dbReference>
<reference evidence="2 3" key="2">
    <citation type="submission" date="2020-02" db="EMBL/GenBank/DDBJ databases">
        <title>Genome sequences of Thiorhodococcus mannitoliphagus and Thiorhodococcus minor, purple sulfur photosynthetic bacteria in the gammaproteobacterial family, Chromatiaceae.</title>
        <authorList>
            <person name="Aviles F.A."/>
            <person name="Meyer T.E."/>
            <person name="Kyndt J.A."/>
        </authorList>
    </citation>
    <scope>NUCLEOTIDE SEQUENCE [LARGE SCALE GENOMIC DNA]</scope>
    <source>
        <strain evidence="2 3">DSM 18266</strain>
    </source>
</reference>
<keyword evidence="2" id="KW-0378">Hydrolase</keyword>
<accession>A0A6P1E425</accession>
<dbReference type="PANTHER" id="PTHR36558">
    <property type="entry name" value="GLR1098 PROTEIN"/>
    <property type="match status" value="1"/>
</dbReference>
<dbReference type="Gene3D" id="3.90.1570.10">
    <property type="entry name" value="tt1808, chain A"/>
    <property type="match status" value="1"/>
</dbReference>
<dbReference type="InterPro" id="IPR011335">
    <property type="entry name" value="Restrct_endonuc-II-like"/>
</dbReference>
<evidence type="ECO:0000259" key="1">
    <source>
        <dbReference type="Pfam" id="PF05685"/>
    </source>
</evidence>
<keyword evidence="3" id="KW-1185">Reference proteome</keyword>
<dbReference type="Proteomes" id="UP000471640">
    <property type="component" value="Unassembled WGS sequence"/>
</dbReference>
<dbReference type="CDD" id="cd06260">
    <property type="entry name" value="DUF820-like"/>
    <property type="match status" value="1"/>
</dbReference>
<dbReference type="RefSeq" id="WP_164657230.1">
    <property type="nucleotide sequence ID" value="NZ_JAAIJR010000346.1"/>
</dbReference>
<evidence type="ECO:0000313" key="3">
    <source>
        <dbReference type="Proteomes" id="UP000471640"/>
    </source>
</evidence>
<sequence>MSLQPKPSLSLDEWIEQERNALEARCEYVHGEVFAMTGASADHNSIVMNIGRELSTQMKGKPCQVYANDMKVVIRAADAGKYPDILAYCGPPEFSDGRRDVLLNPSLIVEVLSPSTEAYDRGDKFALYRQIPSLRQYLLVSQDRARVELYERGEAGRWILTEYAALTDEVVLSSVGCTLPLSEIYDKVEFLRS</sequence>
<dbReference type="EMBL" id="JAAIJR010000346">
    <property type="protein sequence ID" value="NEX23823.1"/>
    <property type="molecule type" value="Genomic_DNA"/>
</dbReference>